<sequence>MNWPAFALTLSVVATWLSWHAFSQALRYSWSEIVWLVVTHALVLIDAALVGVAV</sequence>
<dbReference type="AlphaFoldDB" id="A0A9Q7WJ98"/>
<reference evidence="2 3" key="1">
    <citation type="submission" date="2016-11" db="EMBL/GenBank/DDBJ databases">
        <authorList>
            <consortium name="Pathogen Informatics"/>
        </authorList>
    </citation>
    <scope>NUCLEOTIDE SEQUENCE [LARGE SCALE GENOMIC DNA]</scope>
    <source>
        <strain evidence="2 3">968</strain>
    </source>
</reference>
<keyword evidence="1" id="KW-0812">Transmembrane</keyword>
<comment type="caution">
    <text evidence="2">The sequence shown here is derived from an EMBL/GenBank/DDBJ whole genome shotgun (WGS) entry which is preliminary data.</text>
</comment>
<name>A0A9Q7WJ98_9MYCO</name>
<organism evidence="2 3">
    <name type="scientific">Mycobacteroides abscessus subsp. bolletii</name>
    <dbReference type="NCBI Taxonomy" id="319705"/>
    <lineage>
        <taxon>Bacteria</taxon>
        <taxon>Bacillati</taxon>
        <taxon>Actinomycetota</taxon>
        <taxon>Actinomycetes</taxon>
        <taxon>Mycobacteriales</taxon>
        <taxon>Mycobacteriaceae</taxon>
        <taxon>Mycobacteroides</taxon>
        <taxon>Mycobacteroides abscessus</taxon>
    </lineage>
</organism>
<evidence type="ECO:0000313" key="3">
    <source>
        <dbReference type="Proteomes" id="UP000185183"/>
    </source>
</evidence>
<protein>
    <submittedName>
        <fullName evidence="2">Uncharacterized protein</fullName>
    </submittedName>
</protein>
<accession>A0A9Q7WJ98</accession>
<evidence type="ECO:0000313" key="2">
    <source>
        <dbReference type="EMBL" id="SHX42819.1"/>
    </source>
</evidence>
<dbReference type="RefSeq" id="WP_165687835.1">
    <property type="nucleotide sequence ID" value="NZ_FSCP01000001.1"/>
</dbReference>
<evidence type="ECO:0000256" key="1">
    <source>
        <dbReference type="SAM" id="Phobius"/>
    </source>
</evidence>
<dbReference type="Proteomes" id="UP000185183">
    <property type="component" value="Unassembled WGS sequence"/>
</dbReference>
<keyword evidence="1" id="KW-0472">Membrane</keyword>
<proteinExistence type="predicted"/>
<dbReference type="EMBL" id="FSFA01000003">
    <property type="protein sequence ID" value="SHX42819.1"/>
    <property type="molecule type" value="Genomic_DNA"/>
</dbReference>
<gene>
    <name evidence="2" type="ORF">SAMEA2275694_02617</name>
</gene>
<keyword evidence="1" id="KW-1133">Transmembrane helix</keyword>
<feature type="transmembrane region" description="Helical" evidence="1">
    <location>
        <begin position="33"/>
        <end position="53"/>
    </location>
</feature>